<feature type="domain" description="DUF5660" evidence="1">
    <location>
        <begin position="100"/>
        <end position="206"/>
    </location>
</feature>
<sequence length="206" mass="22998">MASTGKSKRNAVVHDNFLEALRDLGKGVVDEVKTQAKQIVASDLPESFGISGSGVLNPNESVSLSQLQSAESRGEQQAESRFRQQLAELQRQQEAFASRQTAEIRQQILALKQEIQTFAKSAGEFAQEVQKATAQIPSRPGIYHKNFFIHLREVIMTLRKRVESSRNWLATANARAGKRGFYWGQVSKSGTKYMLSSERYMVMSTG</sequence>
<dbReference type="EMBL" id="LCNM01000012">
    <property type="protein sequence ID" value="KKU56073.1"/>
    <property type="molecule type" value="Genomic_DNA"/>
</dbReference>
<dbReference type="Pfam" id="PF18904">
    <property type="entry name" value="DUF5660"/>
    <property type="match status" value="1"/>
</dbReference>
<dbReference type="AlphaFoldDB" id="A0A0G1TPJ5"/>
<organism evidence="2 3">
    <name type="scientific">Candidatus Amesbacteria bacterium GW2011_GWA2_47_11</name>
    <dbReference type="NCBI Taxonomy" id="1618357"/>
    <lineage>
        <taxon>Bacteria</taxon>
        <taxon>Candidatus Amesiibacteriota</taxon>
    </lineage>
</organism>
<evidence type="ECO:0000313" key="3">
    <source>
        <dbReference type="Proteomes" id="UP000034607"/>
    </source>
</evidence>
<comment type="caution">
    <text evidence="2">The sequence shown here is derived from an EMBL/GenBank/DDBJ whole genome shotgun (WGS) entry which is preliminary data.</text>
</comment>
<proteinExistence type="predicted"/>
<accession>A0A0G1TPJ5</accession>
<evidence type="ECO:0000313" key="2">
    <source>
        <dbReference type="EMBL" id="KKU56073.1"/>
    </source>
</evidence>
<name>A0A0G1TPJ5_9BACT</name>
<gene>
    <name evidence="2" type="ORF">UX78_C0012G0006</name>
</gene>
<evidence type="ECO:0000259" key="1">
    <source>
        <dbReference type="Pfam" id="PF18904"/>
    </source>
</evidence>
<reference evidence="2 3" key="1">
    <citation type="journal article" date="2015" name="Nature">
        <title>rRNA introns, odd ribosomes, and small enigmatic genomes across a large radiation of phyla.</title>
        <authorList>
            <person name="Brown C.T."/>
            <person name="Hug L.A."/>
            <person name="Thomas B.C."/>
            <person name="Sharon I."/>
            <person name="Castelle C.J."/>
            <person name="Singh A."/>
            <person name="Wilkins M.J."/>
            <person name="Williams K.H."/>
            <person name="Banfield J.F."/>
        </authorList>
    </citation>
    <scope>NUCLEOTIDE SEQUENCE [LARGE SCALE GENOMIC DNA]</scope>
</reference>
<protein>
    <recommendedName>
        <fullName evidence="1">DUF5660 domain-containing protein</fullName>
    </recommendedName>
</protein>
<dbReference type="Proteomes" id="UP000034607">
    <property type="component" value="Unassembled WGS sequence"/>
</dbReference>
<dbReference type="InterPro" id="IPR043719">
    <property type="entry name" value="DUF5660"/>
</dbReference>